<proteinExistence type="inferred from homology"/>
<dbReference type="AlphaFoldDB" id="A0A7J5BZN2"/>
<dbReference type="Proteomes" id="UP000467240">
    <property type="component" value="Unassembled WGS sequence"/>
</dbReference>
<evidence type="ECO:0000256" key="3">
    <source>
        <dbReference type="PIRSR" id="PIRSR004848-1"/>
    </source>
</evidence>
<evidence type="ECO:0000256" key="1">
    <source>
        <dbReference type="ARBA" id="ARBA00022898"/>
    </source>
</evidence>
<dbReference type="Gene3D" id="3.20.20.10">
    <property type="entry name" value="Alanine racemase"/>
    <property type="match status" value="1"/>
</dbReference>
<comment type="cofactor">
    <cofactor evidence="3">
        <name>pyridoxal 5'-phosphate</name>
        <dbReference type="ChEBI" id="CHEBI:597326"/>
    </cofactor>
</comment>
<protein>
    <recommendedName>
        <fullName evidence="2">Pyridoxal phosphate homeostasis protein</fullName>
        <shortName evidence="2">PLP homeostasis protein</shortName>
    </recommendedName>
</protein>
<evidence type="ECO:0000259" key="5">
    <source>
        <dbReference type="Pfam" id="PF01168"/>
    </source>
</evidence>
<dbReference type="RefSeq" id="WP_158039608.1">
    <property type="nucleotide sequence ID" value="NZ_JACCFV010000001.1"/>
</dbReference>
<keyword evidence="1 2" id="KW-0663">Pyridoxal phosphate</keyword>
<name>A0A7J5BZN2_9MICO</name>
<evidence type="ECO:0000256" key="4">
    <source>
        <dbReference type="RuleBase" id="RU004514"/>
    </source>
</evidence>
<dbReference type="PIRSF" id="PIRSF004848">
    <property type="entry name" value="YBL036c_PLPDEIII"/>
    <property type="match status" value="1"/>
</dbReference>
<feature type="modified residue" description="N6-(pyridoxal phosphate)lysine" evidence="2 3">
    <location>
        <position position="46"/>
    </location>
</feature>
<reference evidence="6 7" key="1">
    <citation type="submission" date="2019-09" db="EMBL/GenBank/DDBJ databases">
        <title>Phylogeny of genus Pseudoclavibacter and closely related genus.</title>
        <authorList>
            <person name="Li Y."/>
        </authorList>
    </citation>
    <scope>NUCLEOTIDE SEQUENCE [LARGE SCALE GENOMIC DNA]</scope>
    <source>
        <strain evidence="6 7">DSM 23821</strain>
    </source>
</reference>
<keyword evidence="7" id="KW-1185">Reference proteome</keyword>
<dbReference type="NCBIfam" id="TIGR00044">
    <property type="entry name" value="YggS family pyridoxal phosphate-dependent enzyme"/>
    <property type="match status" value="1"/>
</dbReference>
<dbReference type="PANTHER" id="PTHR10146:SF14">
    <property type="entry name" value="PYRIDOXAL PHOSPHATE HOMEOSTASIS PROTEIN"/>
    <property type="match status" value="1"/>
</dbReference>
<evidence type="ECO:0000256" key="2">
    <source>
        <dbReference type="HAMAP-Rule" id="MF_02087"/>
    </source>
</evidence>
<dbReference type="EMBL" id="WBJZ01000004">
    <property type="protein sequence ID" value="KAB1660112.1"/>
    <property type="molecule type" value="Genomic_DNA"/>
</dbReference>
<dbReference type="InterPro" id="IPR029066">
    <property type="entry name" value="PLP-binding_barrel"/>
</dbReference>
<dbReference type="InterPro" id="IPR001608">
    <property type="entry name" value="Ala_racemase_N"/>
</dbReference>
<dbReference type="Pfam" id="PF01168">
    <property type="entry name" value="Ala_racemase_N"/>
    <property type="match status" value="1"/>
</dbReference>
<dbReference type="HAMAP" id="MF_02087">
    <property type="entry name" value="PLP_homeostasis"/>
    <property type="match status" value="1"/>
</dbReference>
<comment type="function">
    <text evidence="2">Pyridoxal 5'-phosphate (PLP)-binding protein, which is involved in PLP homeostasis.</text>
</comment>
<dbReference type="PROSITE" id="PS01211">
    <property type="entry name" value="UPF0001"/>
    <property type="match status" value="1"/>
</dbReference>
<comment type="similarity">
    <text evidence="2 4">Belongs to the pyridoxal phosphate-binding protein YggS/PROSC family.</text>
</comment>
<dbReference type="GO" id="GO:0030170">
    <property type="term" value="F:pyridoxal phosphate binding"/>
    <property type="evidence" value="ECO:0007669"/>
    <property type="project" value="UniProtKB-UniRule"/>
</dbReference>
<sequence length="235" mass="25213">MAHESGGEGGESALAARLRAVHARIDEACRDAGRSPDDVELVVVTKFHPPELVEALAELGERRFGENRHPEARDKRAAVGRDDLEWHFVGQVQTNKARQIAAYADCIQSIDRPGLVDALATARRERPLDVFVQVGLSDESGRGGVAPDALESLVEHVLATPVLRLRGLMTVAPQHVEPARAFARLAELSADVRRIAPGASALSMGMSGDFVSAISQGATHLRIGAAITGERPMRQ</sequence>
<accession>A0A7J5BZN2</accession>
<evidence type="ECO:0000313" key="6">
    <source>
        <dbReference type="EMBL" id="KAB1660112.1"/>
    </source>
</evidence>
<dbReference type="InterPro" id="IPR011078">
    <property type="entry name" value="PyrdxlP_homeostasis"/>
</dbReference>
<gene>
    <name evidence="6" type="ORF">F8O01_04080</name>
</gene>
<dbReference type="OrthoDB" id="9804072at2"/>
<organism evidence="6 7">
    <name type="scientific">Pseudoclavibacter chungangensis</name>
    <dbReference type="NCBI Taxonomy" id="587635"/>
    <lineage>
        <taxon>Bacteria</taxon>
        <taxon>Bacillati</taxon>
        <taxon>Actinomycetota</taxon>
        <taxon>Actinomycetes</taxon>
        <taxon>Micrococcales</taxon>
        <taxon>Microbacteriaceae</taxon>
        <taxon>Pseudoclavibacter</taxon>
    </lineage>
</organism>
<comment type="caution">
    <text evidence="6">The sequence shown here is derived from an EMBL/GenBank/DDBJ whole genome shotgun (WGS) entry which is preliminary data.</text>
</comment>
<feature type="domain" description="Alanine racemase N-terminal" evidence="5">
    <location>
        <begin position="20"/>
        <end position="232"/>
    </location>
</feature>
<dbReference type="CDD" id="cd00635">
    <property type="entry name" value="PLPDE_III_YBL036c_like"/>
    <property type="match status" value="1"/>
</dbReference>
<evidence type="ECO:0000313" key="7">
    <source>
        <dbReference type="Proteomes" id="UP000467240"/>
    </source>
</evidence>
<dbReference type="SUPFAM" id="SSF51419">
    <property type="entry name" value="PLP-binding barrel"/>
    <property type="match status" value="1"/>
</dbReference>
<dbReference type="PANTHER" id="PTHR10146">
    <property type="entry name" value="PROLINE SYNTHETASE CO-TRANSCRIBED BACTERIAL HOMOLOG PROTEIN"/>
    <property type="match status" value="1"/>
</dbReference>